<reference evidence="1 2" key="1">
    <citation type="submission" date="2016-06" db="EMBL/GenBank/DDBJ databases">
        <title>Draft Genome Sequence of Tenacibaculum soleae UCD-KL19.</title>
        <authorList>
            <person name="Eisen J.A."/>
            <person name="Coil D.A."/>
            <person name="Lujan K.M."/>
        </authorList>
    </citation>
    <scope>NUCLEOTIDE SEQUENCE [LARGE SCALE GENOMIC DNA]</scope>
    <source>
        <strain evidence="1 2">UCD-KL19</strain>
    </source>
</reference>
<dbReference type="STRING" id="447689.BA195_09890"/>
<organism evidence="1 2">
    <name type="scientific">Tenacibaculum soleae</name>
    <dbReference type="NCBI Taxonomy" id="447689"/>
    <lineage>
        <taxon>Bacteria</taxon>
        <taxon>Pseudomonadati</taxon>
        <taxon>Bacteroidota</taxon>
        <taxon>Flavobacteriia</taxon>
        <taxon>Flavobacteriales</taxon>
        <taxon>Flavobacteriaceae</taxon>
        <taxon>Tenacibaculum</taxon>
    </lineage>
</organism>
<proteinExistence type="predicted"/>
<evidence type="ECO:0000313" key="2">
    <source>
        <dbReference type="Proteomes" id="UP000093186"/>
    </source>
</evidence>
<protein>
    <submittedName>
        <fullName evidence="1">Uncharacterized protein</fullName>
    </submittedName>
</protein>
<name>A0A1B9XY47_9FLAO</name>
<evidence type="ECO:0000313" key="1">
    <source>
        <dbReference type="EMBL" id="OCK42480.1"/>
    </source>
</evidence>
<keyword evidence="2" id="KW-1185">Reference proteome</keyword>
<dbReference type="EMBL" id="MAKX01000013">
    <property type="protein sequence ID" value="OCK42480.1"/>
    <property type="molecule type" value="Genomic_DNA"/>
</dbReference>
<dbReference type="SUPFAM" id="SSF52980">
    <property type="entry name" value="Restriction endonuclease-like"/>
    <property type="match status" value="1"/>
</dbReference>
<dbReference type="OrthoDB" id="1334338at2"/>
<dbReference type="RefSeq" id="WP_068705062.1">
    <property type="nucleotide sequence ID" value="NZ_MAKX01000013.1"/>
</dbReference>
<comment type="caution">
    <text evidence="1">The sequence shown here is derived from an EMBL/GenBank/DDBJ whole genome shotgun (WGS) entry which is preliminary data.</text>
</comment>
<sequence>MDELERKIKNWVLKNGYPFEMEVASLFQKEGFKISQSLLYKDTDTNKYREIDVIAYLNKVVNGVSFSFSFVIECKKSTNKPWLVFKNKNLINPKLNRFKPFATKNAEILLDKINGKDKYKNLFPNINNAGYNLVVAFKESKDLAYSATTSLLKACDYLIHKFNNSNLKQCNIYIPMVLIEGVLFDACLDIKNELNFNKVNSSVVMNTKILDENNSNLITIASSNNLQKYIQELKKDIDDFFEDNESDLIEISKTNPVSI</sequence>
<dbReference type="Proteomes" id="UP000093186">
    <property type="component" value="Unassembled WGS sequence"/>
</dbReference>
<dbReference type="AlphaFoldDB" id="A0A1B9XY47"/>
<accession>A0A1B9XY47</accession>
<dbReference type="InterPro" id="IPR011335">
    <property type="entry name" value="Restrct_endonuc-II-like"/>
</dbReference>
<gene>
    <name evidence="1" type="ORF">BA195_09890</name>
</gene>